<protein>
    <submittedName>
        <fullName evidence="2">Uncharacterized protein</fullName>
    </submittedName>
</protein>
<name>A0A5B7IVE6_PORTR</name>
<evidence type="ECO:0000313" key="3">
    <source>
        <dbReference type="Proteomes" id="UP000324222"/>
    </source>
</evidence>
<comment type="caution">
    <text evidence="2">The sequence shown here is derived from an EMBL/GenBank/DDBJ whole genome shotgun (WGS) entry which is preliminary data.</text>
</comment>
<evidence type="ECO:0000313" key="2">
    <source>
        <dbReference type="EMBL" id="MPC85437.1"/>
    </source>
</evidence>
<gene>
    <name evidence="2" type="ORF">E2C01_080213</name>
</gene>
<accession>A0A5B7IVE6</accession>
<proteinExistence type="predicted"/>
<feature type="region of interest" description="Disordered" evidence="1">
    <location>
        <begin position="47"/>
        <end position="67"/>
    </location>
</feature>
<sequence length="85" mass="9278">MAHKCFTSLTCSSKATSAPQLQMKLSAFIRDASLGADMFVYIAASGKTRSTRSASCEKRSQSQTETQNAISNTFQQYCLPINCQV</sequence>
<dbReference type="EMBL" id="VSRR010068467">
    <property type="protein sequence ID" value="MPC85437.1"/>
    <property type="molecule type" value="Genomic_DNA"/>
</dbReference>
<dbReference type="Proteomes" id="UP000324222">
    <property type="component" value="Unassembled WGS sequence"/>
</dbReference>
<dbReference type="AlphaFoldDB" id="A0A5B7IVE6"/>
<organism evidence="2 3">
    <name type="scientific">Portunus trituberculatus</name>
    <name type="common">Swimming crab</name>
    <name type="synonym">Neptunus trituberculatus</name>
    <dbReference type="NCBI Taxonomy" id="210409"/>
    <lineage>
        <taxon>Eukaryota</taxon>
        <taxon>Metazoa</taxon>
        <taxon>Ecdysozoa</taxon>
        <taxon>Arthropoda</taxon>
        <taxon>Crustacea</taxon>
        <taxon>Multicrustacea</taxon>
        <taxon>Malacostraca</taxon>
        <taxon>Eumalacostraca</taxon>
        <taxon>Eucarida</taxon>
        <taxon>Decapoda</taxon>
        <taxon>Pleocyemata</taxon>
        <taxon>Brachyura</taxon>
        <taxon>Eubrachyura</taxon>
        <taxon>Portunoidea</taxon>
        <taxon>Portunidae</taxon>
        <taxon>Portuninae</taxon>
        <taxon>Portunus</taxon>
    </lineage>
</organism>
<reference evidence="2 3" key="1">
    <citation type="submission" date="2019-05" db="EMBL/GenBank/DDBJ databases">
        <title>Another draft genome of Portunus trituberculatus and its Hox gene families provides insights of decapod evolution.</title>
        <authorList>
            <person name="Jeong J.-H."/>
            <person name="Song I."/>
            <person name="Kim S."/>
            <person name="Choi T."/>
            <person name="Kim D."/>
            <person name="Ryu S."/>
            <person name="Kim W."/>
        </authorList>
    </citation>
    <scope>NUCLEOTIDE SEQUENCE [LARGE SCALE GENOMIC DNA]</scope>
    <source>
        <tissue evidence="2">Muscle</tissue>
    </source>
</reference>
<keyword evidence="3" id="KW-1185">Reference proteome</keyword>
<evidence type="ECO:0000256" key="1">
    <source>
        <dbReference type="SAM" id="MobiDB-lite"/>
    </source>
</evidence>